<dbReference type="OrthoDB" id="9994419at2759"/>
<evidence type="ECO:0000313" key="2">
    <source>
        <dbReference type="Proteomes" id="UP000789405"/>
    </source>
</evidence>
<reference evidence="1" key="1">
    <citation type="submission" date="2021-06" db="EMBL/GenBank/DDBJ databases">
        <authorList>
            <person name="Kallberg Y."/>
            <person name="Tangrot J."/>
            <person name="Rosling A."/>
        </authorList>
    </citation>
    <scope>NUCLEOTIDE SEQUENCE</scope>
    <source>
        <strain evidence="1">MA453B</strain>
    </source>
</reference>
<proteinExistence type="predicted"/>
<dbReference type="Gene3D" id="3.80.10.10">
    <property type="entry name" value="Ribonuclease Inhibitor"/>
    <property type="match status" value="1"/>
</dbReference>
<comment type="caution">
    <text evidence="1">The sequence shown here is derived from an EMBL/GenBank/DDBJ whole genome shotgun (WGS) entry which is preliminary data.</text>
</comment>
<name>A0A9N8ZEF1_9GLOM</name>
<dbReference type="EMBL" id="CAJVPY010000824">
    <property type="protein sequence ID" value="CAG8493778.1"/>
    <property type="molecule type" value="Genomic_DNA"/>
</dbReference>
<evidence type="ECO:0000313" key="1">
    <source>
        <dbReference type="EMBL" id="CAG8493778.1"/>
    </source>
</evidence>
<sequence length="350" mass="39356">MADITLPQLNVYFLTSSQIVSVKTVTTVPYVSPEIIRIILSLPKDDKKTLTAFSPLMAYKKSSSDIQNDVTPELLIQILRSFPQLTAFSVSESLESVITLEVLNILLLECKNIKIVDFCGCSSNQFSNALEDFCHLIGGVKVEQYCDNNYELINFHINCKPLLSHIRRLSLHESKCKNISSIAISSFISKCSQLKSLNLFSKSSANTGIKEHDLITILQSPSAKNFQTLDIGSSEITPLILTTIKENCLSLQYLGISKAQVININIIKDFLIALTNLQYINLTSIPCFDILNTNNLFTSIIKSNHSIHTIEMSESLLKKHHVINGWEIELYYGRRWYCSRNVKNGAIRSN</sequence>
<accession>A0A9N8ZEF1</accession>
<dbReference type="AlphaFoldDB" id="A0A9N8ZEF1"/>
<dbReference type="InterPro" id="IPR032675">
    <property type="entry name" value="LRR_dom_sf"/>
</dbReference>
<organism evidence="1 2">
    <name type="scientific">Dentiscutata erythropus</name>
    <dbReference type="NCBI Taxonomy" id="1348616"/>
    <lineage>
        <taxon>Eukaryota</taxon>
        <taxon>Fungi</taxon>
        <taxon>Fungi incertae sedis</taxon>
        <taxon>Mucoromycota</taxon>
        <taxon>Glomeromycotina</taxon>
        <taxon>Glomeromycetes</taxon>
        <taxon>Diversisporales</taxon>
        <taxon>Gigasporaceae</taxon>
        <taxon>Dentiscutata</taxon>
    </lineage>
</organism>
<dbReference type="Proteomes" id="UP000789405">
    <property type="component" value="Unassembled WGS sequence"/>
</dbReference>
<dbReference type="SUPFAM" id="SSF52047">
    <property type="entry name" value="RNI-like"/>
    <property type="match status" value="1"/>
</dbReference>
<protein>
    <submittedName>
        <fullName evidence="1">16187_t:CDS:1</fullName>
    </submittedName>
</protein>
<gene>
    <name evidence="1" type="ORF">DERYTH_LOCUS2547</name>
</gene>
<keyword evidence="2" id="KW-1185">Reference proteome</keyword>